<evidence type="ECO:0000313" key="2">
    <source>
        <dbReference type="Proteomes" id="UP001055102"/>
    </source>
</evidence>
<organism evidence="1 2">
    <name type="scientific">Methylobacterium jeotgali</name>
    <dbReference type="NCBI Taxonomy" id="381630"/>
    <lineage>
        <taxon>Bacteria</taxon>
        <taxon>Pseudomonadati</taxon>
        <taxon>Pseudomonadota</taxon>
        <taxon>Alphaproteobacteria</taxon>
        <taxon>Hyphomicrobiales</taxon>
        <taxon>Methylobacteriaceae</taxon>
        <taxon>Methylobacterium</taxon>
    </lineage>
</organism>
<reference evidence="1" key="1">
    <citation type="journal article" date="2021" name="Front. Microbiol.">
        <title>Comprehensive Comparative Genomics and Phenotyping of Methylobacterium Species.</title>
        <authorList>
            <person name="Alessa O."/>
            <person name="Ogura Y."/>
            <person name="Fujitani Y."/>
            <person name="Takami H."/>
            <person name="Hayashi T."/>
            <person name="Sahin N."/>
            <person name="Tani A."/>
        </authorList>
    </citation>
    <scope>NUCLEOTIDE SEQUENCE</scope>
    <source>
        <strain evidence="1">LMG 23639</strain>
    </source>
</reference>
<comment type="caution">
    <text evidence="1">The sequence shown here is derived from an EMBL/GenBank/DDBJ whole genome shotgun (WGS) entry which is preliminary data.</text>
</comment>
<dbReference type="Proteomes" id="UP001055102">
    <property type="component" value="Unassembled WGS sequence"/>
</dbReference>
<proteinExistence type="predicted"/>
<protein>
    <recommendedName>
        <fullName evidence="3">Peptidase S24/S26A/S26B/S26C domain-containing protein</fullName>
    </recommendedName>
</protein>
<accession>A0ABQ4ST26</accession>
<keyword evidence="2" id="KW-1185">Reference proteome</keyword>
<name>A0ABQ4ST26_9HYPH</name>
<evidence type="ECO:0000313" key="1">
    <source>
        <dbReference type="EMBL" id="GJE06374.1"/>
    </source>
</evidence>
<gene>
    <name evidence="1" type="ORF">AOPFMNJM_1690</name>
</gene>
<dbReference type="SUPFAM" id="SSF51306">
    <property type="entry name" value="LexA/Signal peptidase"/>
    <property type="match status" value="1"/>
</dbReference>
<sequence>MRSRDETKAWVEAVLAHLRIRPTELARAIERAPSTLNRFLNDPDATHDLSPETVERIADYAKLRPYERPAERAPRVSGMAEAEAIAYRPEGDRDGVMNQAVEQLVGMRNGVDPWVLQSSALSSIGYLPGDVMLVDLNERPRPHDVVCAQVYDWMRSKAQTVFRLYEPPYLLASTTDQSVLRPLVVDDNVVVVKGVVTASVRPRRNLGRAA</sequence>
<reference evidence="1" key="2">
    <citation type="submission" date="2021-08" db="EMBL/GenBank/DDBJ databases">
        <authorList>
            <person name="Tani A."/>
            <person name="Ola A."/>
            <person name="Ogura Y."/>
            <person name="Katsura K."/>
            <person name="Hayashi T."/>
        </authorList>
    </citation>
    <scope>NUCLEOTIDE SEQUENCE</scope>
    <source>
        <strain evidence="1">LMG 23639</strain>
    </source>
</reference>
<dbReference type="EMBL" id="BPQR01000027">
    <property type="protein sequence ID" value="GJE06374.1"/>
    <property type="molecule type" value="Genomic_DNA"/>
</dbReference>
<dbReference type="InterPro" id="IPR036286">
    <property type="entry name" value="LexA/Signal_pep-like_sf"/>
</dbReference>
<evidence type="ECO:0008006" key="3">
    <source>
        <dbReference type="Google" id="ProtNLM"/>
    </source>
</evidence>